<proteinExistence type="predicted"/>
<evidence type="ECO:0000313" key="1">
    <source>
        <dbReference type="EMBL" id="JAH48027.1"/>
    </source>
</evidence>
<name>A0A0E9T3G1_ANGAN</name>
<sequence length="24" mass="2489">MCVCSVCVCVGGGGRSCLWLKKSL</sequence>
<protein>
    <submittedName>
        <fullName evidence="1">Uncharacterized protein</fullName>
    </submittedName>
</protein>
<reference evidence="1" key="2">
    <citation type="journal article" date="2015" name="Fish Shellfish Immunol.">
        <title>Early steps in the European eel (Anguilla anguilla)-Vibrio vulnificus interaction in the gills: Role of the RtxA13 toxin.</title>
        <authorList>
            <person name="Callol A."/>
            <person name="Pajuelo D."/>
            <person name="Ebbesson L."/>
            <person name="Teles M."/>
            <person name="MacKenzie S."/>
            <person name="Amaro C."/>
        </authorList>
    </citation>
    <scope>NUCLEOTIDE SEQUENCE</scope>
</reference>
<dbReference type="EMBL" id="GBXM01060550">
    <property type="protein sequence ID" value="JAH48027.1"/>
    <property type="molecule type" value="Transcribed_RNA"/>
</dbReference>
<reference evidence="1" key="1">
    <citation type="submission" date="2014-11" db="EMBL/GenBank/DDBJ databases">
        <authorList>
            <person name="Amaro Gonzalez C."/>
        </authorList>
    </citation>
    <scope>NUCLEOTIDE SEQUENCE</scope>
</reference>
<dbReference type="AlphaFoldDB" id="A0A0E9T3G1"/>
<organism evidence="1">
    <name type="scientific">Anguilla anguilla</name>
    <name type="common">European freshwater eel</name>
    <name type="synonym">Muraena anguilla</name>
    <dbReference type="NCBI Taxonomy" id="7936"/>
    <lineage>
        <taxon>Eukaryota</taxon>
        <taxon>Metazoa</taxon>
        <taxon>Chordata</taxon>
        <taxon>Craniata</taxon>
        <taxon>Vertebrata</taxon>
        <taxon>Euteleostomi</taxon>
        <taxon>Actinopterygii</taxon>
        <taxon>Neopterygii</taxon>
        <taxon>Teleostei</taxon>
        <taxon>Anguilliformes</taxon>
        <taxon>Anguillidae</taxon>
        <taxon>Anguilla</taxon>
    </lineage>
</organism>
<accession>A0A0E9T3G1</accession>